<proteinExistence type="predicted"/>
<gene>
    <name evidence="1" type="ORF">JG688_00017442</name>
</gene>
<dbReference type="Proteomes" id="UP000709295">
    <property type="component" value="Unassembled WGS sequence"/>
</dbReference>
<keyword evidence="2" id="KW-1185">Reference proteome</keyword>
<sequence length="70" mass="7718">MTGTLRTGTKSLQSKTNEMQVYSDCLIDAKLKCLQQTPEQPALKNAPVVLLQSSSQDLLTSQKHFSIHSV</sequence>
<name>A0A8J5I6E6_9STRA</name>
<evidence type="ECO:0000313" key="1">
    <source>
        <dbReference type="EMBL" id="KAG6943767.1"/>
    </source>
</evidence>
<dbReference type="EMBL" id="JAENGY010002585">
    <property type="protein sequence ID" value="KAG6943767.1"/>
    <property type="molecule type" value="Genomic_DNA"/>
</dbReference>
<protein>
    <submittedName>
        <fullName evidence="1">Uncharacterized protein</fullName>
    </submittedName>
</protein>
<accession>A0A8J5I6E6</accession>
<comment type="caution">
    <text evidence="1">The sequence shown here is derived from an EMBL/GenBank/DDBJ whole genome shotgun (WGS) entry which is preliminary data.</text>
</comment>
<dbReference type="AlphaFoldDB" id="A0A8J5I6E6"/>
<evidence type="ECO:0000313" key="2">
    <source>
        <dbReference type="Proteomes" id="UP000709295"/>
    </source>
</evidence>
<feature type="non-terminal residue" evidence="1">
    <location>
        <position position="70"/>
    </location>
</feature>
<reference evidence="1" key="1">
    <citation type="submission" date="2021-01" db="EMBL/GenBank/DDBJ databases">
        <title>Phytophthora aleatoria, a newly-described species from Pinus radiata is distinct from Phytophthora cactorum isolates based on comparative genomics.</title>
        <authorList>
            <person name="Mcdougal R."/>
            <person name="Panda P."/>
            <person name="Williams N."/>
            <person name="Studholme D.J."/>
        </authorList>
    </citation>
    <scope>NUCLEOTIDE SEQUENCE</scope>
    <source>
        <strain evidence="1">NZFS 4037</strain>
    </source>
</reference>
<organism evidence="1 2">
    <name type="scientific">Phytophthora aleatoria</name>
    <dbReference type="NCBI Taxonomy" id="2496075"/>
    <lineage>
        <taxon>Eukaryota</taxon>
        <taxon>Sar</taxon>
        <taxon>Stramenopiles</taxon>
        <taxon>Oomycota</taxon>
        <taxon>Peronosporomycetes</taxon>
        <taxon>Peronosporales</taxon>
        <taxon>Peronosporaceae</taxon>
        <taxon>Phytophthora</taxon>
    </lineage>
</organism>